<dbReference type="Proteomes" id="UP001162881">
    <property type="component" value="Unassembled WGS sequence"/>
</dbReference>
<dbReference type="RefSeq" id="WP_244023764.1">
    <property type="nucleotide sequence ID" value="NZ_JALHLF010000131.1"/>
</dbReference>
<evidence type="ECO:0000313" key="1">
    <source>
        <dbReference type="EMBL" id="MCJ2184686.1"/>
    </source>
</evidence>
<keyword evidence="2" id="KW-1185">Reference proteome</keyword>
<gene>
    <name evidence="1" type="ORF">MTR62_18620</name>
</gene>
<organism evidence="1 2">
    <name type="scientific">Novosphingobium organovorum</name>
    <dbReference type="NCBI Taxonomy" id="2930092"/>
    <lineage>
        <taxon>Bacteria</taxon>
        <taxon>Pseudomonadati</taxon>
        <taxon>Pseudomonadota</taxon>
        <taxon>Alphaproteobacteria</taxon>
        <taxon>Sphingomonadales</taxon>
        <taxon>Sphingomonadaceae</taxon>
        <taxon>Novosphingobium</taxon>
    </lineage>
</organism>
<evidence type="ECO:0000313" key="2">
    <source>
        <dbReference type="Proteomes" id="UP001162881"/>
    </source>
</evidence>
<name>A0ABT0BI00_9SPHN</name>
<reference evidence="1" key="1">
    <citation type="submission" date="2022-03" db="EMBL/GenBank/DDBJ databases">
        <title>Identification of a novel bacterium isolated from mangrove sediments.</title>
        <authorList>
            <person name="Pan X."/>
        </authorList>
    </citation>
    <scope>NUCLEOTIDE SEQUENCE</scope>
    <source>
        <strain evidence="1">B1949</strain>
    </source>
</reference>
<protein>
    <submittedName>
        <fullName evidence="1">Uncharacterized protein</fullName>
    </submittedName>
</protein>
<accession>A0ABT0BI00</accession>
<proteinExistence type="predicted"/>
<dbReference type="EMBL" id="JALHLF010000131">
    <property type="protein sequence ID" value="MCJ2184686.1"/>
    <property type="molecule type" value="Genomic_DNA"/>
</dbReference>
<comment type="caution">
    <text evidence="1">The sequence shown here is derived from an EMBL/GenBank/DDBJ whole genome shotgun (WGS) entry which is preliminary data.</text>
</comment>
<sequence>MTCHFPSPRFDTSVNSALLVEAARCWRQARDGGHPGQPGLFPVLSAHDCEMLVPVFDSLMGLCEDALGRPVAVGEGAWLSDDERMLIGLIDGSMPRGACIACAQGAGSALDCAICSVRIMMGLPVPHTLGERPPRP</sequence>